<feature type="compositionally biased region" description="Polar residues" evidence="1">
    <location>
        <begin position="18"/>
        <end position="37"/>
    </location>
</feature>
<feature type="region of interest" description="Disordered" evidence="1">
    <location>
        <begin position="1"/>
        <end position="51"/>
    </location>
</feature>
<evidence type="ECO:0000313" key="3">
    <source>
        <dbReference type="Proteomes" id="UP001055115"/>
    </source>
</evidence>
<dbReference type="RefSeq" id="XP_049122790.1">
    <property type="nucleotide sequence ID" value="XM_049266833.1"/>
</dbReference>
<accession>A0AA37L5A5</accession>
<reference evidence="2 3" key="1">
    <citation type="submission" date="2022-03" db="EMBL/GenBank/DDBJ databases">
        <title>Genome data of Colletotrichum spp.</title>
        <authorList>
            <person name="Utami Y.D."/>
            <person name="Hiruma K."/>
        </authorList>
    </citation>
    <scope>NUCLEOTIDE SEQUENCE [LARGE SCALE GENOMIC DNA]</scope>
    <source>
        <strain evidence="2 3">MAFF 239500</strain>
    </source>
</reference>
<protein>
    <submittedName>
        <fullName evidence="2">Uncharacterized protein</fullName>
    </submittedName>
</protein>
<dbReference type="GeneID" id="73321423"/>
<gene>
    <name evidence="2" type="ORF">ColSpa_00621</name>
</gene>
<proteinExistence type="predicted"/>
<keyword evidence="3" id="KW-1185">Reference proteome</keyword>
<dbReference type="EMBL" id="BQXU01000001">
    <property type="protein sequence ID" value="GKT40440.1"/>
    <property type="molecule type" value="Genomic_DNA"/>
</dbReference>
<organism evidence="2 3">
    <name type="scientific">Colletotrichum spaethianum</name>
    <dbReference type="NCBI Taxonomy" id="700344"/>
    <lineage>
        <taxon>Eukaryota</taxon>
        <taxon>Fungi</taxon>
        <taxon>Dikarya</taxon>
        <taxon>Ascomycota</taxon>
        <taxon>Pezizomycotina</taxon>
        <taxon>Sordariomycetes</taxon>
        <taxon>Hypocreomycetidae</taxon>
        <taxon>Glomerellales</taxon>
        <taxon>Glomerellaceae</taxon>
        <taxon>Colletotrichum</taxon>
        <taxon>Colletotrichum spaethianum species complex</taxon>
    </lineage>
</organism>
<dbReference type="Proteomes" id="UP001055115">
    <property type="component" value="Unassembled WGS sequence"/>
</dbReference>
<dbReference type="AlphaFoldDB" id="A0AA37L5A5"/>
<name>A0AA37L5A5_9PEZI</name>
<evidence type="ECO:0000313" key="2">
    <source>
        <dbReference type="EMBL" id="GKT40440.1"/>
    </source>
</evidence>
<comment type="caution">
    <text evidence="2">The sequence shown here is derived from an EMBL/GenBank/DDBJ whole genome shotgun (WGS) entry which is preliminary data.</text>
</comment>
<sequence>MSVHAPAPELAGAPVETESGQASSNVSQSGDESNLNGHNDPESPLGLVGNDEMKTGLARVGFQGLALDKNDINISDAGFDVKVGGISSSPIPINQKTTGLS</sequence>
<evidence type="ECO:0000256" key="1">
    <source>
        <dbReference type="SAM" id="MobiDB-lite"/>
    </source>
</evidence>